<dbReference type="GO" id="GO:0004181">
    <property type="term" value="F:metallocarboxypeptidase activity"/>
    <property type="evidence" value="ECO:0007669"/>
    <property type="project" value="InterPro"/>
</dbReference>
<dbReference type="SUPFAM" id="SSF55031">
    <property type="entry name" value="Bacterial exopeptidase dimerisation domain"/>
    <property type="match status" value="1"/>
</dbReference>
<comment type="caution">
    <text evidence="8">The sequence shown here is derived from an EMBL/GenBank/DDBJ whole genome shotgun (WGS) entry which is preliminary data.</text>
</comment>
<evidence type="ECO:0000256" key="6">
    <source>
        <dbReference type="PIRSR" id="PIRSR037217-1"/>
    </source>
</evidence>
<comment type="similarity">
    <text evidence="1">Belongs to the peptidase M20A family.</text>
</comment>
<feature type="binding site" evidence="7">
    <location>
        <position position="168"/>
    </location>
    <ligand>
        <name>Zn(2+)</name>
        <dbReference type="ChEBI" id="CHEBI:29105"/>
        <label>2</label>
    </ligand>
</feature>
<keyword evidence="3 7" id="KW-0479">Metal-binding</keyword>
<dbReference type="InterPro" id="IPR036264">
    <property type="entry name" value="Bact_exopeptidase_dim_dom"/>
</dbReference>
<feature type="binding site" evidence="7">
    <location>
        <position position="268"/>
    </location>
    <ligand>
        <name>Zn(2+)</name>
        <dbReference type="ChEBI" id="CHEBI:29105"/>
        <label>2</label>
    </ligand>
</feature>
<evidence type="ECO:0000256" key="4">
    <source>
        <dbReference type="ARBA" id="ARBA00022801"/>
    </source>
</evidence>
<accession>A0A1B7TF91</accession>
<dbReference type="SUPFAM" id="SSF53187">
    <property type="entry name" value="Zn-dependent exopeptidases"/>
    <property type="match status" value="1"/>
</dbReference>
<dbReference type="GO" id="GO:0051603">
    <property type="term" value="P:proteolysis involved in protein catabolic process"/>
    <property type="evidence" value="ECO:0007669"/>
    <property type="project" value="TreeGrafter"/>
</dbReference>
<sequence>MAGYGSISAKDAIAKLNNKKNKTVLVSTVAVAALLLTAGKIFSHNSDDILPEYINECGRYSPIDLSYDKSYAKILEDEDYQLELVSKLQGAIRIPTEVYDTYGQPDLSVPLAEEPFYGKFAAFHDYLEKSFPLVHSTLKKEIVNGVGLVFTWAPKQTKGKKPLLLMAHQDVVPVNVDTIDRWTYPPFDGVYEPETGKIFGRGSSDTKPLIISQLAAVELLIKDGYELQRPLVLAYGFDEEISGNFGAQFIARHLVERYGKNGIEVVLDEGGGVVELGDGQFLGSPAVAEKGYVDIEITLNTLGGHSSAPNHWPGKEMTGISIISEVNYFITENQFPVDIDLGNPAVSTLQCFEKYGLENPSIDSKLVKAVSKGSISGLEDALEGTDMKFIFKTTEALDIIKGGVKANAMPEQVVNLVNHRINTKSSVKETLDHDLSVVLATAEKYDLGVTLEWSNGTETSVLRDGTDNGGFIVKAINPLEPVKVTPVDGIWDLIANTTAFVYTDKYFGNESDIKVFFEGTISTGNTDTKYYSKFEGVNDRIYRYGGGLVEGGKYHTVDEWSTKRALVSSTAFMYAFITNFNAHADSLV</sequence>
<dbReference type="GO" id="GO:0046872">
    <property type="term" value="F:metal ion binding"/>
    <property type="evidence" value="ECO:0007669"/>
    <property type="project" value="UniProtKB-KW"/>
</dbReference>
<dbReference type="PROSITE" id="PS00758">
    <property type="entry name" value="ARGE_DAPE_CPG2_1"/>
    <property type="match status" value="1"/>
</dbReference>
<feature type="active site" description="Proton acceptor" evidence="6">
    <location>
        <position position="239"/>
    </location>
</feature>
<gene>
    <name evidence="8" type="ORF">HANVADRAFT_23519</name>
</gene>
<proteinExistence type="inferred from homology"/>
<reference evidence="9" key="1">
    <citation type="journal article" date="2016" name="Proc. Natl. Acad. Sci. U.S.A.">
        <title>Comparative genomics of biotechnologically important yeasts.</title>
        <authorList>
            <person name="Riley R."/>
            <person name="Haridas S."/>
            <person name="Wolfe K.H."/>
            <person name="Lopes M.R."/>
            <person name="Hittinger C.T."/>
            <person name="Goeker M."/>
            <person name="Salamov A.A."/>
            <person name="Wisecaver J.H."/>
            <person name="Long T.M."/>
            <person name="Calvey C.H."/>
            <person name="Aerts A.L."/>
            <person name="Barry K.W."/>
            <person name="Choi C."/>
            <person name="Clum A."/>
            <person name="Coughlan A.Y."/>
            <person name="Deshpande S."/>
            <person name="Douglass A.P."/>
            <person name="Hanson S.J."/>
            <person name="Klenk H.-P."/>
            <person name="LaButti K.M."/>
            <person name="Lapidus A."/>
            <person name="Lindquist E.A."/>
            <person name="Lipzen A.M."/>
            <person name="Meier-Kolthoff J.P."/>
            <person name="Ohm R.A."/>
            <person name="Otillar R.P."/>
            <person name="Pangilinan J.L."/>
            <person name="Peng Y."/>
            <person name="Rokas A."/>
            <person name="Rosa C.A."/>
            <person name="Scheuner C."/>
            <person name="Sibirny A.A."/>
            <person name="Slot J.C."/>
            <person name="Stielow J.B."/>
            <person name="Sun H."/>
            <person name="Kurtzman C.P."/>
            <person name="Blackwell M."/>
            <person name="Grigoriev I.V."/>
            <person name="Jeffries T.W."/>
        </authorList>
    </citation>
    <scope>NUCLEOTIDE SEQUENCE [LARGE SCALE GENOMIC DNA]</scope>
    <source>
        <strain evidence="9">NRRL Y-1626</strain>
    </source>
</reference>
<feature type="active site" evidence="6">
    <location>
        <position position="170"/>
    </location>
</feature>
<feature type="binding site" evidence="7">
    <location>
        <position position="555"/>
    </location>
    <ligand>
        <name>Zn(2+)</name>
        <dbReference type="ChEBI" id="CHEBI:29105"/>
        <label>1</label>
    </ligand>
</feature>
<evidence type="ECO:0000256" key="2">
    <source>
        <dbReference type="ARBA" id="ARBA00022670"/>
    </source>
</evidence>
<organism evidence="8 9">
    <name type="scientific">Hanseniaspora valbyensis NRRL Y-1626</name>
    <dbReference type="NCBI Taxonomy" id="766949"/>
    <lineage>
        <taxon>Eukaryota</taxon>
        <taxon>Fungi</taxon>
        <taxon>Dikarya</taxon>
        <taxon>Ascomycota</taxon>
        <taxon>Saccharomycotina</taxon>
        <taxon>Saccharomycetes</taxon>
        <taxon>Saccharomycodales</taxon>
        <taxon>Saccharomycodaceae</taxon>
        <taxon>Hanseniaspora</taxon>
    </lineage>
</organism>
<evidence type="ECO:0000256" key="1">
    <source>
        <dbReference type="ARBA" id="ARBA00006247"/>
    </source>
</evidence>
<dbReference type="InterPro" id="IPR017141">
    <property type="entry name" value="Pept_M20_carboxypep"/>
</dbReference>
<protein>
    <submittedName>
        <fullName evidence="8">Carboxypeptidase S</fullName>
    </submittedName>
</protein>
<dbReference type="InterPro" id="IPR002933">
    <property type="entry name" value="Peptidase_M20"/>
</dbReference>
<dbReference type="GO" id="GO:0000328">
    <property type="term" value="C:fungal-type vacuole lumen"/>
    <property type="evidence" value="ECO:0007669"/>
    <property type="project" value="TreeGrafter"/>
</dbReference>
<dbReference type="PIRSF" id="PIRSF037217">
    <property type="entry name" value="Carboxypeptidase_S"/>
    <property type="match status" value="1"/>
</dbReference>
<feature type="binding site" evidence="7">
    <location>
        <position position="205"/>
    </location>
    <ligand>
        <name>Zn(2+)</name>
        <dbReference type="ChEBI" id="CHEBI:29105"/>
        <label>1</label>
    </ligand>
</feature>
<dbReference type="Pfam" id="PF01546">
    <property type="entry name" value="Peptidase_M20"/>
    <property type="match status" value="1"/>
</dbReference>
<feature type="binding site" evidence="7">
    <location>
        <position position="205"/>
    </location>
    <ligand>
        <name>Zn(2+)</name>
        <dbReference type="ChEBI" id="CHEBI:29105"/>
        <label>2</label>
    </ligand>
</feature>
<dbReference type="InterPro" id="IPR047177">
    <property type="entry name" value="Pept_M20A"/>
</dbReference>
<keyword evidence="2" id="KW-0645">Protease</keyword>
<dbReference type="EMBL" id="LXPE01000009">
    <property type="protein sequence ID" value="OBA27412.1"/>
    <property type="molecule type" value="Genomic_DNA"/>
</dbReference>
<keyword evidence="8" id="KW-0121">Carboxypeptidase</keyword>
<evidence type="ECO:0000313" key="8">
    <source>
        <dbReference type="EMBL" id="OBA27412.1"/>
    </source>
</evidence>
<dbReference type="AlphaFoldDB" id="A0A1B7TF91"/>
<keyword evidence="5 7" id="KW-0862">Zinc</keyword>
<dbReference type="PANTHER" id="PTHR45962:SF1">
    <property type="entry name" value="N-FATTY-ACYL-AMINO ACID SYNTHASE_HYDROLASE PM20D1"/>
    <property type="match status" value="1"/>
</dbReference>
<dbReference type="InterPro" id="IPR001261">
    <property type="entry name" value="ArgE/DapE_CS"/>
</dbReference>
<dbReference type="Proteomes" id="UP000092321">
    <property type="component" value="Unassembled WGS sequence"/>
</dbReference>
<dbReference type="OrthoDB" id="3064516at2759"/>
<evidence type="ECO:0000256" key="3">
    <source>
        <dbReference type="ARBA" id="ARBA00022723"/>
    </source>
</evidence>
<dbReference type="PANTHER" id="PTHR45962">
    <property type="entry name" value="N-FATTY-ACYL-AMINO ACID SYNTHASE/HYDROLASE PM20D1"/>
    <property type="match status" value="1"/>
</dbReference>
<feature type="binding site" evidence="7">
    <location>
        <position position="240"/>
    </location>
    <ligand>
        <name>Zn(2+)</name>
        <dbReference type="ChEBI" id="CHEBI:29105"/>
        <label>1</label>
    </ligand>
</feature>
<dbReference type="Gene3D" id="3.40.630.10">
    <property type="entry name" value="Zn peptidases"/>
    <property type="match status" value="1"/>
</dbReference>
<evidence type="ECO:0000256" key="5">
    <source>
        <dbReference type="ARBA" id="ARBA00022833"/>
    </source>
</evidence>
<keyword evidence="9" id="KW-1185">Reference proteome</keyword>
<name>A0A1B7TF91_9ASCO</name>
<keyword evidence="4" id="KW-0378">Hydrolase</keyword>
<evidence type="ECO:0000313" key="9">
    <source>
        <dbReference type="Proteomes" id="UP000092321"/>
    </source>
</evidence>
<evidence type="ECO:0000256" key="7">
    <source>
        <dbReference type="PIRSR" id="PIRSR037217-2"/>
    </source>
</evidence>